<protein>
    <submittedName>
        <fullName evidence="2">Uncharacterized protein</fullName>
    </submittedName>
</protein>
<dbReference type="Proteomes" id="UP001500454">
    <property type="component" value="Unassembled WGS sequence"/>
</dbReference>
<keyword evidence="1" id="KW-1133">Transmembrane helix</keyword>
<proteinExistence type="predicted"/>
<gene>
    <name evidence="2" type="ORF">GCM10023186_08340</name>
</gene>
<feature type="transmembrane region" description="Helical" evidence="1">
    <location>
        <begin position="49"/>
        <end position="67"/>
    </location>
</feature>
<organism evidence="2 3">
    <name type="scientific">Hymenobacter koreensis</name>
    <dbReference type="NCBI Taxonomy" id="1084523"/>
    <lineage>
        <taxon>Bacteria</taxon>
        <taxon>Pseudomonadati</taxon>
        <taxon>Bacteroidota</taxon>
        <taxon>Cytophagia</taxon>
        <taxon>Cytophagales</taxon>
        <taxon>Hymenobacteraceae</taxon>
        <taxon>Hymenobacter</taxon>
    </lineage>
</organism>
<accession>A0ABP8IVH9</accession>
<sequence length="162" mass="18677">MPSSFTRFRLTPANNSRIPFWGQLAIGGFWIAYALFSMMAGRGRGDNNAFHYIFLTFAVIYVLYVLIQNAPVFGTQSYLEITPDYIVYKGGLFKPKEPIQASDLKSIDLAPREMRLHLKDGGMYPVSLRQVTGQRRKRRLRAELQQFVERNNVPLRELMPTK</sequence>
<name>A0ABP8IVH9_9BACT</name>
<dbReference type="EMBL" id="BAABHA010000002">
    <property type="protein sequence ID" value="GAA4375540.1"/>
    <property type="molecule type" value="Genomic_DNA"/>
</dbReference>
<keyword evidence="3" id="KW-1185">Reference proteome</keyword>
<evidence type="ECO:0000313" key="2">
    <source>
        <dbReference type="EMBL" id="GAA4375540.1"/>
    </source>
</evidence>
<comment type="caution">
    <text evidence="2">The sequence shown here is derived from an EMBL/GenBank/DDBJ whole genome shotgun (WGS) entry which is preliminary data.</text>
</comment>
<reference evidence="3" key="1">
    <citation type="journal article" date="2019" name="Int. J. Syst. Evol. Microbiol.">
        <title>The Global Catalogue of Microorganisms (GCM) 10K type strain sequencing project: providing services to taxonomists for standard genome sequencing and annotation.</title>
        <authorList>
            <consortium name="The Broad Institute Genomics Platform"/>
            <consortium name="The Broad Institute Genome Sequencing Center for Infectious Disease"/>
            <person name="Wu L."/>
            <person name="Ma J."/>
        </authorList>
    </citation>
    <scope>NUCLEOTIDE SEQUENCE [LARGE SCALE GENOMIC DNA]</scope>
    <source>
        <strain evidence="3">JCM 17924</strain>
    </source>
</reference>
<keyword evidence="1" id="KW-0472">Membrane</keyword>
<evidence type="ECO:0000313" key="3">
    <source>
        <dbReference type="Proteomes" id="UP001500454"/>
    </source>
</evidence>
<evidence type="ECO:0000256" key="1">
    <source>
        <dbReference type="SAM" id="Phobius"/>
    </source>
</evidence>
<keyword evidence="1" id="KW-0812">Transmembrane</keyword>
<dbReference type="RefSeq" id="WP_345221670.1">
    <property type="nucleotide sequence ID" value="NZ_BAABHA010000002.1"/>
</dbReference>
<feature type="transmembrane region" description="Helical" evidence="1">
    <location>
        <begin position="20"/>
        <end position="37"/>
    </location>
</feature>